<name>A0A916NJ08_9BACL</name>
<dbReference type="PROSITE" id="PS51831">
    <property type="entry name" value="HD"/>
    <property type="match status" value="1"/>
</dbReference>
<organism evidence="2 3">
    <name type="scientific">Paenibacillus solanacearum</name>
    <dbReference type="NCBI Taxonomy" id="2048548"/>
    <lineage>
        <taxon>Bacteria</taxon>
        <taxon>Bacillati</taxon>
        <taxon>Bacillota</taxon>
        <taxon>Bacilli</taxon>
        <taxon>Bacillales</taxon>
        <taxon>Paenibacillaceae</taxon>
        <taxon>Paenibacillus</taxon>
    </lineage>
</organism>
<protein>
    <recommendedName>
        <fullName evidence="1">HD domain-containing protein</fullName>
    </recommendedName>
</protein>
<evidence type="ECO:0000313" key="2">
    <source>
        <dbReference type="EMBL" id="CAG7621289.1"/>
    </source>
</evidence>
<dbReference type="RefSeq" id="WP_218092116.1">
    <property type="nucleotide sequence ID" value="NZ_CAJVAS010000008.1"/>
</dbReference>
<dbReference type="AlphaFoldDB" id="A0A916NJ08"/>
<accession>A0A916NJ08</accession>
<dbReference type="CDD" id="cd00077">
    <property type="entry name" value="HDc"/>
    <property type="match status" value="1"/>
</dbReference>
<dbReference type="Pfam" id="PF01966">
    <property type="entry name" value="HD"/>
    <property type="match status" value="1"/>
</dbReference>
<feature type="domain" description="HD" evidence="1">
    <location>
        <begin position="28"/>
        <end position="128"/>
    </location>
</feature>
<proteinExistence type="predicted"/>
<dbReference type="InterPro" id="IPR003607">
    <property type="entry name" value="HD/PDEase_dom"/>
</dbReference>
<reference evidence="2" key="1">
    <citation type="submission" date="2021-06" db="EMBL/GenBank/DDBJ databases">
        <authorList>
            <person name="Criscuolo A."/>
        </authorList>
    </citation>
    <scope>NUCLEOTIDE SEQUENCE</scope>
    <source>
        <strain evidence="2">CIP111600</strain>
    </source>
</reference>
<keyword evidence="3" id="KW-1185">Reference proteome</keyword>
<dbReference type="Proteomes" id="UP000693672">
    <property type="component" value="Unassembled WGS sequence"/>
</dbReference>
<evidence type="ECO:0000313" key="3">
    <source>
        <dbReference type="Proteomes" id="UP000693672"/>
    </source>
</evidence>
<dbReference type="InterPro" id="IPR006674">
    <property type="entry name" value="HD_domain"/>
</dbReference>
<evidence type="ECO:0000259" key="1">
    <source>
        <dbReference type="PROSITE" id="PS51831"/>
    </source>
</evidence>
<dbReference type="SMART" id="SM00471">
    <property type="entry name" value="HDc"/>
    <property type="match status" value="1"/>
</dbReference>
<dbReference type="EMBL" id="CAJVAS010000008">
    <property type="protein sequence ID" value="CAG7621289.1"/>
    <property type="molecule type" value="Genomic_DNA"/>
</dbReference>
<gene>
    <name evidence="2" type="ORF">PAESOLCIP111_02331</name>
</gene>
<sequence>MDRERLTELAFKTMGKRKSHLQREKGYIFYHCERVAKIALHLREALFPADASSDDVIFAGALFHDVTKGIEPHAATGAHLVQQLLQGYASDREIQDVSEIVRLHNARLREDQPFYVRVVQDADILDHFGSQEVWLKFLYGAHKDESVFDAVRLWESEEHENYVDKSRKSLNFELSRQIFDKKLQFHRMFAQRFKAESSGEIDF</sequence>
<comment type="caution">
    <text evidence="2">The sequence shown here is derived from an EMBL/GenBank/DDBJ whole genome shotgun (WGS) entry which is preliminary data.</text>
</comment>